<dbReference type="InterPro" id="IPR000073">
    <property type="entry name" value="AB_hydrolase_1"/>
</dbReference>
<evidence type="ECO:0000313" key="2">
    <source>
        <dbReference type="EMBL" id="RNI19874.1"/>
    </source>
</evidence>
<dbReference type="PANTHER" id="PTHR46438:SF11">
    <property type="entry name" value="LIPASE-RELATED"/>
    <property type="match status" value="1"/>
</dbReference>
<comment type="caution">
    <text evidence="2">The sequence shown here is derived from an EMBL/GenBank/DDBJ whole genome shotgun (WGS) entry which is preliminary data.</text>
</comment>
<dbReference type="GO" id="GO:0016787">
    <property type="term" value="F:hydrolase activity"/>
    <property type="evidence" value="ECO:0007669"/>
    <property type="project" value="UniProtKB-KW"/>
</dbReference>
<accession>A0A3M9M2S6</accession>
<dbReference type="EMBL" id="RJJQ01000018">
    <property type="protein sequence ID" value="RNI19874.1"/>
    <property type="molecule type" value="Genomic_DNA"/>
</dbReference>
<evidence type="ECO:0000259" key="1">
    <source>
        <dbReference type="Pfam" id="PF00561"/>
    </source>
</evidence>
<dbReference type="Proteomes" id="UP000271678">
    <property type="component" value="Unassembled WGS sequence"/>
</dbReference>
<keyword evidence="2" id="KW-0378">Hydrolase</keyword>
<dbReference type="InterPro" id="IPR029058">
    <property type="entry name" value="AB_hydrolase_fold"/>
</dbReference>
<evidence type="ECO:0000313" key="3">
    <source>
        <dbReference type="Proteomes" id="UP000271678"/>
    </source>
</evidence>
<dbReference type="PANTHER" id="PTHR46438">
    <property type="entry name" value="ALPHA/BETA-HYDROLASES SUPERFAMILY PROTEIN"/>
    <property type="match status" value="1"/>
</dbReference>
<dbReference type="PRINTS" id="PR00111">
    <property type="entry name" value="ABHYDROLASE"/>
</dbReference>
<dbReference type="SUPFAM" id="SSF53474">
    <property type="entry name" value="alpha/beta-Hydrolases"/>
    <property type="match status" value="1"/>
</dbReference>
<protein>
    <submittedName>
        <fullName evidence="2">Alpha/beta hydrolase</fullName>
    </submittedName>
</protein>
<gene>
    <name evidence="2" type="ORF">EFY87_15725</name>
</gene>
<keyword evidence="3" id="KW-1185">Reference proteome</keyword>
<proteinExistence type="predicted"/>
<feature type="domain" description="AB hydrolase-1" evidence="1">
    <location>
        <begin position="16"/>
        <end position="248"/>
    </location>
</feature>
<organism evidence="2 3">
    <name type="scientific">Flexivirga caeni</name>
    <dbReference type="NCBI Taxonomy" id="2294115"/>
    <lineage>
        <taxon>Bacteria</taxon>
        <taxon>Bacillati</taxon>
        <taxon>Actinomycetota</taxon>
        <taxon>Actinomycetes</taxon>
        <taxon>Micrococcales</taxon>
        <taxon>Dermacoccaceae</taxon>
        <taxon>Flexivirga</taxon>
    </lineage>
</organism>
<reference evidence="2 3" key="1">
    <citation type="submission" date="2018-11" db="EMBL/GenBank/DDBJ databases">
        <title>Draft genome of Simplicispira Flexivirga sp. BO-16.</title>
        <authorList>
            <person name="Im W.T."/>
        </authorList>
    </citation>
    <scope>NUCLEOTIDE SEQUENCE [LARGE SCALE GENOMIC DNA]</scope>
    <source>
        <strain evidence="2 3">BO-16</strain>
    </source>
</reference>
<dbReference type="Gene3D" id="3.40.50.1820">
    <property type="entry name" value="alpha/beta hydrolase"/>
    <property type="match status" value="1"/>
</dbReference>
<dbReference type="Pfam" id="PF00561">
    <property type="entry name" value="Abhydrolase_1"/>
    <property type="match status" value="1"/>
</dbReference>
<sequence>MDVTTIDYARAGSGDPLVLIHGIGHQRSAWGETFELLAQDFDVIALDLPGFGKSPAPAPPYSYRMDSYVEQLEDFFDHLGLDRPHVAGNSLGGMFALELAARGSVRTATAISPAGFWGPLGLVNAVANLSLMKASSHAPRRVVRLFSDKAALRKASLRALYVHPENVPGAVAYDDALNLRTSPGFFPVAWHATRSRFRHQPLVPVTIAWGTKDRLLLPSQAATARAELPMVSHLTLPDCGHVPMIDNPELVAGAIVQTVVQAADRAGQPLLHLTGV</sequence>
<dbReference type="AlphaFoldDB" id="A0A3M9M2S6"/>
<name>A0A3M9M2S6_9MICO</name>